<proteinExistence type="predicted"/>
<dbReference type="Pfam" id="PF11860">
    <property type="entry name" value="Muramidase"/>
    <property type="match status" value="1"/>
</dbReference>
<reference evidence="2" key="1">
    <citation type="journal article" date="2014" name="Int. J. Syst. Evol. Microbiol.">
        <title>Complete genome sequence of Corynebacterium casei LMG S-19264T (=DSM 44701T), isolated from a smear-ripened cheese.</title>
        <authorList>
            <consortium name="US DOE Joint Genome Institute (JGI-PGF)"/>
            <person name="Walter F."/>
            <person name="Albersmeier A."/>
            <person name="Kalinowski J."/>
            <person name="Ruckert C."/>
        </authorList>
    </citation>
    <scope>NUCLEOTIDE SEQUENCE</scope>
    <source>
        <strain evidence="2">KCTC 42097</strain>
    </source>
</reference>
<feature type="domain" description="N-acetylmuramidase" evidence="1">
    <location>
        <begin position="21"/>
        <end position="192"/>
    </location>
</feature>
<gene>
    <name evidence="2" type="ORF">GCM10010136_06250</name>
</gene>
<keyword evidence="3" id="KW-1185">Reference proteome</keyword>
<dbReference type="Proteomes" id="UP000641137">
    <property type="component" value="Unassembled WGS sequence"/>
</dbReference>
<accession>A0A8J3DLH8</accession>
<protein>
    <recommendedName>
        <fullName evidence="1">N-acetylmuramidase domain-containing protein</fullName>
    </recommendedName>
</protein>
<evidence type="ECO:0000259" key="1">
    <source>
        <dbReference type="Pfam" id="PF11860"/>
    </source>
</evidence>
<dbReference type="EMBL" id="BMZO01000002">
    <property type="protein sequence ID" value="GHC64353.1"/>
    <property type="molecule type" value="Genomic_DNA"/>
</dbReference>
<name>A0A8J3DLH8_9HYPH</name>
<dbReference type="AlphaFoldDB" id="A0A8J3DLH8"/>
<reference evidence="2" key="2">
    <citation type="submission" date="2020-09" db="EMBL/GenBank/DDBJ databases">
        <authorList>
            <person name="Sun Q."/>
            <person name="Kim S."/>
        </authorList>
    </citation>
    <scope>NUCLEOTIDE SEQUENCE</scope>
    <source>
        <strain evidence="2">KCTC 42097</strain>
    </source>
</reference>
<dbReference type="InterPro" id="IPR024408">
    <property type="entry name" value="Muramidase"/>
</dbReference>
<dbReference type="RefSeq" id="WP_189487844.1">
    <property type="nucleotide sequence ID" value="NZ_BMZO01000002.1"/>
</dbReference>
<comment type="caution">
    <text evidence="2">The sequence shown here is derived from an EMBL/GenBank/DDBJ whole genome shotgun (WGS) entry which is preliminary data.</text>
</comment>
<organism evidence="2 3">
    <name type="scientific">Limoniibacter endophyticus</name>
    <dbReference type="NCBI Taxonomy" id="1565040"/>
    <lineage>
        <taxon>Bacteria</taxon>
        <taxon>Pseudomonadati</taxon>
        <taxon>Pseudomonadota</taxon>
        <taxon>Alphaproteobacteria</taxon>
        <taxon>Hyphomicrobiales</taxon>
        <taxon>Bartonellaceae</taxon>
        <taxon>Limoniibacter</taxon>
    </lineage>
</organism>
<sequence>MLTQEEIAMVETLAAEYGYEAQTLRAIIDIESGGRTHVLVDGGKKPLIRFEGHWFDRLLAPEDRQVARAAFLSASRPGAIRNPREQKDRWRMLARACALNETAALSATSWGVGQVMGFHWKVLGFVSVQELRDQACENFEGQMRLMLRFLSFNDLDKVLLRRDWEGFARAYNGPAYRKNSYHLRLARAHERFAKRATGAPR</sequence>
<evidence type="ECO:0000313" key="3">
    <source>
        <dbReference type="Proteomes" id="UP000641137"/>
    </source>
</evidence>
<dbReference type="SUPFAM" id="SSF53955">
    <property type="entry name" value="Lysozyme-like"/>
    <property type="match status" value="1"/>
</dbReference>
<evidence type="ECO:0000313" key="2">
    <source>
        <dbReference type="EMBL" id="GHC64353.1"/>
    </source>
</evidence>
<dbReference type="InterPro" id="IPR023346">
    <property type="entry name" value="Lysozyme-like_dom_sf"/>
</dbReference>